<evidence type="ECO:0000259" key="8">
    <source>
        <dbReference type="PROSITE" id="PS51740"/>
    </source>
</evidence>
<dbReference type="STRING" id="84035.SAMN05660742_11283"/>
<evidence type="ECO:0000256" key="6">
    <source>
        <dbReference type="ARBA" id="ARBA00023163"/>
    </source>
</evidence>
<organism evidence="9 10">
    <name type="scientific">Propionispira arboris</name>
    <dbReference type="NCBI Taxonomy" id="84035"/>
    <lineage>
        <taxon>Bacteria</taxon>
        <taxon>Bacillati</taxon>
        <taxon>Bacillota</taxon>
        <taxon>Negativicutes</taxon>
        <taxon>Selenomonadales</taxon>
        <taxon>Selenomonadaceae</taxon>
        <taxon>Propionispira</taxon>
    </lineage>
</organism>
<dbReference type="CDD" id="cd16320">
    <property type="entry name" value="MraZ_N"/>
    <property type="match status" value="1"/>
</dbReference>
<evidence type="ECO:0000313" key="9">
    <source>
        <dbReference type="EMBL" id="SEJ63616.1"/>
    </source>
</evidence>
<accession>A0A1H7AF98</accession>
<dbReference type="PROSITE" id="PS51740">
    <property type="entry name" value="SPOVT_ABRB"/>
    <property type="match status" value="2"/>
</dbReference>
<evidence type="ECO:0000256" key="7">
    <source>
        <dbReference type="HAMAP-Rule" id="MF_01008"/>
    </source>
</evidence>
<proteinExistence type="inferred from homology"/>
<evidence type="ECO:0000256" key="2">
    <source>
        <dbReference type="ARBA" id="ARBA00022490"/>
    </source>
</evidence>
<gene>
    <name evidence="7" type="primary">mraZ</name>
    <name evidence="9" type="ORF">SAMN05660742_11283</name>
</gene>
<keyword evidence="4 7" id="KW-0805">Transcription regulation</keyword>
<dbReference type="SUPFAM" id="SSF89447">
    <property type="entry name" value="AbrB/MazE/MraZ-like"/>
    <property type="match status" value="1"/>
</dbReference>
<dbReference type="GO" id="GO:2000143">
    <property type="term" value="P:negative regulation of DNA-templated transcription initiation"/>
    <property type="evidence" value="ECO:0007669"/>
    <property type="project" value="TreeGrafter"/>
</dbReference>
<dbReference type="EMBL" id="FNZK01000012">
    <property type="protein sequence ID" value="SEJ63616.1"/>
    <property type="molecule type" value="Genomic_DNA"/>
</dbReference>
<dbReference type="PANTHER" id="PTHR34701">
    <property type="entry name" value="TRANSCRIPTIONAL REGULATOR MRAZ"/>
    <property type="match status" value="1"/>
</dbReference>
<evidence type="ECO:0000256" key="3">
    <source>
        <dbReference type="ARBA" id="ARBA00022737"/>
    </source>
</evidence>
<comment type="subcellular location">
    <subcellularLocation>
        <location evidence="7">Cytoplasm</location>
        <location evidence="7">Nucleoid</location>
    </subcellularLocation>
</comment>
<dbReference type="CDD" id="cd16321">
    <property type="entry name" value="MraZ_C"/>
    <property type="match status" value="1"/>
</dbReference>
<dbReference type="GO" id="GO:0005737">
    <property type="term" value="C:cytoplasm"/>
    <property type="evidence" value="ECO:0007669"/>
    <property type="project" value="UniProtKB-UniRule"/>
</dbReference>
<keyword evidence="10" id="KW-1185">Reference proteome</keyword>
<dbReference type="PANTHER" id="PTHR34701:SF1">
    <property type="entry name" value="TRANSCRIPTIONAL REGULATOR MRAZ"/>
    <property type="match status" value="1"/>
</dbReference>
<dbReference type="AlphaFoldDB" id="A0A1H7AF98"/>
<keyword evidence="3" id="KW-0677">Repeat</keyword>
<name>A0A1H7AF98_9FIRM</name>
<comment type="subunit">
    <text evidence="7">Forms oligomers.</text>
</comment>
<evidence type="ECO:0000256" key="1">
    <source>
        <dbReference type="ARBA" id="ARBA00013860"/>
    </source>
</evidence>
<sequence>MLMGEYLHSVDVKGRIILPADFREELGTTFIITKGLDRCLFVYHQSEWKILSEKLKQLPLSKPEARAFVRFFFSGARQLECDKQSRFLVPGNLRDYAMLEKDVVLIGVSNRIEIWNKVQWEAYNDEINPMVTTIAETLTDLGI</sequence>
<dbReference type="GO" id="GO:0009295">
    <property type="term" value="C:nucleoid"/>
    <property type="evidence" value="ECO:0007669"/>
    <property type="project" value="UniProtKB-SubCell"/>
</dbReference>
<dbReference type="InterPro" id="IPR035642">
    <property type="entry name" value="MraZ_N"/>
</dbReference>
<dbReference type="InterPro" id="IPR037914">
    <property type="entry name" value="SpoVT-AbrB_sf"/>
</dbReference>
<dbReference type="GO" id="GO:0000976">
    <property type="term" value="F:transcription cis-regulatory region binding"/>
    <property type="evidence" value="ECO:0007669"/>
    <property type="project" value="TreeGrafter"/>
</dbReference>
<comment type="similarity">
    <text evidence="7">Belongs to the MraZ family.</text>
</comment>
<dbReference type="Pfam" id="PF02381">
    <property type="entry name" value="MraZ"/>
    <property type="match status" value="2"/>
</dbReference>
<dbReference type="NCBIfam" id="TIGR00242">
    <property type="entry name" value="division/cell wall cluster transcriptional repressor MraZ"/>
    <property type="match status" value="1"/>
</dbReference>
<dbReference type="FunFam" id="3.40.1550.20:FF:000002">
    <property type="entry name" value="Transcriptional regulator MraZ"/>
    <property type="match status" value="1"/>
</dbReference>
<evidence type="ECO:0000256" key="4">
    <source>
        <dbReference type="ARBA" id="ARBA00023015"/>
    </source>
</evidence>
<protein>
    <recommendedName>
        <fullName evidence="1 7">Transcriptional regulator MraZ</fullName>
    </recommendedName>
</protein>
<dbReference type="InterPro" id="IPR038619">
    <property type="entry name" value="MraZ_sf"/>
</dbReference>
<evidence type="ECO:0000313" key="10">
    <source>
        <dbReference type="Proteomes" id="UP000199662"/>
    </source>
</evidence>
<dbReference type="InterPro" id="IPR007159">
    <property type="entry name" value="SpoVT-AbrB_dom"/>
</dbReference>
<dbReference type="RefSeq" id="WP_091832236.1">
    <property type="nucleotide sequence ID" value="NZ_FNZK01000012.1"/>
</dbReference>
<feature type="domain" description="SpoVT-AbrB" evidence="8">
    <location>
        <begin position="5"/>
        <end position="47"/>
    </location>
</feature>
<keyword evidence="5 7" id="KW-0238">DNA-binding</keyword>
<dbReference type="HAMAP" id="MF_01008">
    <property type="entry name" value="MraZ"/>
    <property type="match status" value="1"/>
</dbReference>
<feature type="domain" description="SpoVT-AbrB" evidence="8">
    <location>
        <begin position="76"/>
        <end position="119"/>
    </location>
</feature>
<dbReference type="Proteomes" id="UP000199662">
    <property type="component" value="Unassembled WGS sequence"/>
</dbReference>
<keyword evidence="6 7" id="KW-0804">Transcription</keyword>
<dbReference type="InterPro" id="IPR035644">
    <property type="entry name" value="MraZ_C"/>
</dbReference>
<dbReference type="GO" id="GO:0003700">
    <property type="term" value="F:DNA-binding transcription factor activity"/>
    <property type="evidence" value="ECO:0007669"/>
    <property type="project" value="UniProtKB-UniRule"/>
</dbReference>
<keyword evidence="2 7" id="KW-0963">Cytoplasm</keyword>
<evidence type="ECO:0000256" key="5">
    <source>
        <dbReference type="ARBA" id="ARBA00023125"/>
    </source>
</evidence>
<dbReference type="InterPro" id="IPR003444">
    <property type="entry name" value="MraZ"/>
</dbReference>
<dbReference type="Gene3D" id="3.40.1550.20">
    <property type="entry name" value="Transcriptional regulator MraZ domain"/>
    <property type="match status" value="1"/>
</dbReference>
<reference evidence="9 10" key="1">
    <citation type="submission" date="2016-10" db="EMBL/GenBank/DDBJ databases">
        <authorList>
            <person name="de Groot N.N."/>
        </authorList>
    </citation>
    <scope>NUCLEOTIDE SEQUENCE [LARGE SCALE GENOMIC DNA]</scope>
    <source>
        <strain evidence="9 10">DSM 2179</strain>
    </source>
</reference>
<dbReference type="InterPro" id="IPR020603">
    <property type="entry name" value="MraZ_dom"/>
</dbReference>